<protein>
    <submittedName>
        <fullName evidence="1">31327_t:CDS:1</fullName>
    </submittedName>
</protein>
<organism evidence="1 2">
    <name type="scientific">Gigaspora margarita</name>
    <dbReference type="NCBI Taxonomy" id="4874"/>
    <lineage>
        <taxon>Eukaryota</taxon>
        <taxon>Fungi</taxon>
        <taxon>Fungi incertae sedis</taxon>
        <taxon>Mucoromycota</taxon>
        <taxon>Glomeromycotina</taxon>
        <taxon>Glomeromycetes</taxon>
        <taxon>Diversisporales</taxon>
        <taxon>Gigasporaceae</taxon>
        <taxon>Gigaspora</taxon>
    </lineage>
</organism>
<evidence type="ECO:0000313" key="2">
    <source>
        <dbReference type="Proteomes" id="UP000789901"/>
    </source>
</evidence>
<sequence length="87" mass="9981">IEITMTGESSKKQNKTMFIQAKLSFSISIEPAASQEKEKHVTDSCILVPKKREEPETILLMKKNTLIQKALKLDNMLLDENFEKLDE</sequence>
<keyword evidence="2" id="KW-1185">Reference proteome</keyword>
<feature type="non-terminal residue" evidence="1">
    <location>
        <position position="1"/>
    </location>
</feature>
<dbReference type="EMBL" id="CAJVQB010049358">
    <property type="protein sequence ID" value="CAG8834437.1"/>
    <property type="molecule type" value="Genomic_DNA"/>
</dbReference>
<proteinExistence type="predicted"/>
<evidence type="ECO:0000313" key="1">
    <source>
        <dbReference type="EMBL" id="CAG8834437.1"/>
    </source>
</evidence>
<gene>
    <name evidence="1" type="ORF">GMARGA_LOCUS32056</name>
</gene>
<reference evidence="1 2" key="1">
    <citation type="submission" date="2021-06" db="EMBL/GenBank/DDBJ databases">
        <authorList>
            <person name="Kallberg Y."/>
            <person name="Tangrot J."/>
            <person name="Rosling A."/>
        </authorList>
    </citation>
    <scope>NUCLEOTIDE SEQUENCE [LARGE SCALE GENOMIC DNA]</scope>
    <source>
        <strain evidence="1 2">120-4 pot B 10/14</strain>
    </source>
</reference>
<name>A0ABN7WKZ2_GIGMA</name>
<accession>A0ABN7WKZ2</accession>
<dbReference type="Proteomes" id="UP000789901">
    <property type="component" value="Unassembled WGS sequence"/>
</dbReference>
<comment type="caution">
    <text evidence="1">The sequence shown here is derived from an EMBL/GenBank/DDBJ whole genome shotgun (WGS) entry which is preliminary data.</text>
</comment>